<evidence type="ECO:0000313" key="2">
    <source>
        <dbReference type="Proteomes" id="UP000734854"/>
    </source>
</evidence>
<dbReference type="EMBL" id="JACMSC010000001">
    <property type="protein sequence ID" value="KAG6537021.1"/>
    <property type="molecule type" value="Genomic_DNA"/>
</dbReference>
<protein>
    <submittedName>
        <fullName evidence="1">Uncharacterized protein</fullName>
    </submittedName>
</protein>
<dbReference type="PANTHER" id="PTHR46681:SF1">
    <property type="entry name" value="KINETOCHORE PROTEIN NDC80 HOMOLOG"/>
    <property type="match status" value="1"/>
</dbReference>
<organism evidence="1 2">
    <name type="scientific">Zingiber officinale</name>
    <name type="common">Ginger</name>
    <name type="synonym">Amomum zingiber</name>
    <dbReference type="NCBI Taxonomy" id="94328"/>
    <lineage>
        <taxon>Eukaryota</taxon>
        <taxon>Viridiplantae</taxon>
        <taxon>Streptophyta</taxon>
        <taxon>Embryophyta</taxon>
        <taxon>Tracheophyta</taxon>
        <taxon>Spermatophyta</taxon>
        <taxon>Magnoliopsida</taxon>
        <taxon>Liliopsida</taxon>
        <taxon>Zingiberales</taxon>
        <taxon>Zingiberaceae</taxon>
        <taxon>Zingiber</taxon>
    </lineage>
</organism>
<dbReference type="Proteomes" id="UP000734854">
    <property type="component" value="Unassembled WGS sequence"/>
</dbReference>
<dbReference type="PROSITE" id="PS51257">
    <property type="entry name" value="PROKAR_LIPOPROTEIN"/>
    <property type="match status" value="1"/>
</dbReference>
<gene>
    <name evidence="1" type="ORF">ZIOFF_002099</name>
</gene>
<keyword evidence="2" id="KW-1185">Reference proteome</keyword>
<dbReference type="AlphaFoldDB" id="A0A8J5I4K0"/>
<evidence type="ECO:0000313" key="1">
    <source>
        <dbReference type="EMBL" id="KAG6537021.1"/>
    </source>
</evidence>
<reference evidence="1 2" key="1">
    <citation type="submission" date="2020-08" db="EMBL/GenBank/DDBJ databases">
        <title>Plant Genome Project.</title>
        <authorList>
            <person name="Zhang R.-G."/>
        </authorList>
    </citation>
    <scope>NUCLEOTIDE SEQUENCE [LARGE SCALE GENOMIC DNA]</scope>
    <source>
        <tissue evidence="1">Rhizome</tissue>
    </source>
</reference>
<dbReference type="InterPro" id="IPR055307">
    <property type="entry name" value="NDC80_plants"/>
</dbReference>
<dbReference type="PANTHER" id="PTHR46681">
    <property type="entry name" value="KINETOCHORE PROTEIN NDC80 HOMOLOG"/>
    <property type="match status" value="1"/>
</dbReference>
<proteinExistence type="predicted"/>
<accession>A0A8J5I4K0</accession>
<name>A0A8J5I4K0_ZINOF</name>
<sequence>MASRLMSVQSDPTSYHATPFSSSCLHHDPMPLIDASCHGSLPRATRRDYSLPVTVDPSSATIKEPPVTHSPERRSMPYPFPNHPEQHSGVCFPTVTSHRLPSPGRHLHCHVLTNSRLQPRDIVAAREEENNSKLRLKIGTDFHYVLNVKGSSPAEADTRMILLKNEIEEHAAKCSAKSEKMREEFTKEEHQLIMVEKEAEELLKFTLSDFSGGGRGIRAR</sequence>
<comment type="caution">
    <text evidence="1">The sequence shown here is derived from an EMBL/GenBank/DDBJ whole genome shotgun (WGS) entry which is preliminary data.</text>
</comment>